<dbReference type="PANTHER" id="PTHR43818">
    <property type="entry name" value="BCDNA.GH03377"/>
    <property type="match status" value="1"/>
</dbReference>
<dbReference type="GO" id="GO:0050112">
    <property type="term" value="F:inositol 2-dehydrogenase (NAD+) activity"/>
    <property type="evidence" value="ECO:0007669"/>
    <property type="project" value="UniProtKB-EC"/>
</dbReference>
<evidence type="ECO:0000313" key="4">
    <source>
        <dbReference type="EMBL" id="ASV74865.1"/>
    </source>
</evidence>
<feature type="region of interest" description="Disordered" evidence="1">
    <location>
        <begin position="272"/>
        <end position="291"/>
    </location>
</feature>
<proteinExistence type="predicted"/>
<dbReference type="AlphaFoldDB" id="A0A286RFY3"/>
<dbReference type="InterPro" id="IPR000683">
    <property type="entry name" value="Gfo/Idh/MocA-like_OxRdtase_N"/>
</dbReference>
<keyword evidence="4" id="KW-0560">Oxidoreductase</keyword>
<evidence type="ECO:0000259" key="2">
    <source>
        <dbReference type="Pfam" id="PF01408"/>
    </source>
</evidence>
<evidence type="ECO:0000256" key="1">
    <source>
        <dbReference type="SAM" id="MobiDB-lite"/>
    </source>
</evidence>
<dbReference type="Pfam" id="PF19051">
    <property type="entry name" value="GFO_IDH_MocA_C2"/>
    <property type="match status" value="1"/>
</dbReference>
<evidence type="ECO:0000313" key="5">
    <source>
        <dbReference type="Proteomes" id="UP000215086"/>
    </source>
</evidence>
<evidence type="ECO:0000259" key="3">
    <source>
        <dbReference type="Pfam" id="PF19051"/>
    </source>
</evidence>
<name>A0A286RFY3_9BACT</name>
<dbReference type="Pfam" id="PF01408">
    <property type="entry name" value="GFO_IDH_MocA"/>
    <property type="match status" value="1"/>
</dbReference>
<dbReference type="OrthoDB" id="9788246at2"/>
<sequence length="436" mass="48943">MPTTRTSRRSFLRLSLIASASTVAPLYIPRHVLGTESVPPANERIGIGGIGIGRRGLQLFDELPTLGRIVAIADVNLPRAEKTAEPYKAAAYQDYRKLLERRDVDAIITATPDHWRAIVCIHACQAGKDIYAEKPMTLTIHEGRKIVEAVQKYKRVFQTGSQQRSMAANRLGCELVRNGRIGKVHTVIAANYPSPWECNFPGQPVPPGLDWDMWCGPTEPVPYHIDIYTPRARPGWISFRPYSGGEMTGWGAHGLDQIQWALGTDDTGPVEIWTEGPRFNPPTYTEPESRARGEKICSQPKVFFKYANGIVVKFDNGPPGGAIFIGEKGRITIDRGKFVAEPKELGDPPYDDFTVHLPVSNHHLLNWLECIKTREKPVAHEEVGHRSTTLCHLGNIARWVGRPLKWDPVKERFVGDEEANQFLDRPRRKPYLLPEV</sequence>
<dbReference type="RefSeq" id="WP_095415072.1">
    <property type="nucleotide sequence ID" value="NZ_CP018477.1"/>
</dbReference>
<dbReference type="Gene3D" id="3.40.50.720">
    <property type="entry name" value="NAD(P)-binding Rossmann-like Domain"/>
    <property type="match status" value="1"/>
</dbReference>
<protein>
    <submittedName>
        <fullName evidence="4">Myo-inositol 2-dehydrogenase</fullName>
        <ecNumber evidence="4">1.1.1.18</ecNumber>
    </submittedName>
</protein>
<dbReference type="SUPFAM" id="SSF55347">
    <property type="entry name" value="Glyceraldehyde-3-phosphate dehydrogenase-like, C-terminal domain"/>
    <property type="match status" value="1"/>
</dbReference>
<dbReference type="EC" id="1.1.1.18" evidence="4"/>
<dbReference type="InterPro" id="IPR043906">
    <property type="entry name" value="Gfo/Idh/MocA_OxRdtase_bact_C"/>
</dbReference>
<dbReference type="KEGG" id="ttf:THTE_2263"/>
<feature type="domain" description="Gfo/Idh/MocA-like oxidoreductase N-terminal" evidence="2">
    <location>
        <begin position="45"/>
        <end position="160"/>
    </location>
</feature>
<dbReference type="InterPro" id="IPR050463">
    <property type="entry name" value="Gfo/Idh/MocA_oxidrdct_glycsds"/>
</dbReference>
<dbReference type="EMBL" id="CP018477">
    <property type="protein sequence ID" value="ASV74865.1"/>
    <property type="molecule type" value="Genomic_DNA"/>
</dbReference>
<dbReference type="SUPFAM" id="SSF51735">
    <property type="entry name" value="NAD(P)-binding Rossmann-fold domains"/>
    <property type="match status" value="1"/>
</dbReference>
<accession>A0A286RFY3</accession>
<dbReference type="Proteomes" id="UP000215086">
    <property type="component" value="Chromosome"/>
</dbReference>
<feature type="domain" description="Gfo/Idh/MocA-like oxidoreductase bacterial type C-terminal" evidence="3">
    <location>
        <begin position="199"/>
        <end position="431"/>
    </location>
</feature>
<dbReference type="GO" id="GO:0000166">
    <property type="term" value="F:nucleotide binding"/>
    <property type="evidence" value="ECO:0007669"/>
    <property type="project" value="InterPro"/>
</dbReference>
<gene>
    <name evidence="4" type="ORF">THTE_2263</name>
</gene>
<dbReference type="Gene3D" id="3.30.360.10">
    <property type="entry name" value="Dihydrodipicolinate Reductase, domain 2"/>
    <property type="match status" value="1"/>
</dbReference>
<dbReference type="InterPro" id="IPR036291">
    <property type="entry name" value="NAD(P)-bd_dom_sf"/>
</dbReference>
<organism evidence="4 5">
    <name type="scientific">Thermogutta terrifontis</name>
    <dbReference type="NCBI Taxonomy" id="1331910"/>
    <lineage>
        <taxon>Bacteria</taxon>
        <taxon>Pseudomonadati</taxon>
        <taxon>Planctomycetota</taxon>
        <taxon>Planctomycetia</taxon>
        <taxon>Pirellulales</taxon>
        <taxon>Thermoguttaceae</taxon>
        <taxon>Thermogutta</taxon>
    </lineage>
</organism>
<reference evidence="4 5" key="1">
    <citation type="journal article" name="Front. Microbiol.">
        <title>Sugar Metabolism of the First Thermophilic Planctomycete Thermogutta terrifontis: Comparative Genomic and Transcriptomic Approaches.</title>
        <authorList>
            <person name="Elcheninov A.G."/>
            <person name="Menzel P."/>
            <person name="Gudbergsdottir S.R."/>
            <person name="Slesarev A.I."/>
            <person name="Kadnikov V.V."/>
            <person name="Krogh A."/>
            <person name="Bonch-Osmolovskaya E.A."/>
            <person name="Peng X."/>
            <person name="Kublanov I.V."/>
        </authorList>
    </citation>
    <scope>NUCLEOTIDE SEQUENCE [LARGE SCALE GENOMIC DNA]</scope>
    <source>
        <strain evidence="4 5">R1</strain>
    </source>
</reference>
<keyword evidence="5" id="KW-1185">Reference proteome</keyword>
<dbReference type="PANTHER" id="PTHR43818:SF5">
    <property type="entry name" value="OXIDOREDUCTASE FAMILY PROTEIN"/>
    <property type="match status" value="1"/>
</dbReference>